<evidence type="ECO:0000256" key="3">
    <source>
        <dbReference type="ARBA" id="ARBA00009595"/>
    </source>
</evidence>
<dbReference type="EC" id="3.6.1.22" evidence="4"/>
<feature type="domain" description="Nudix hydrolase" evidence="10">
    <location>
        <begin position="171"/>
        <end position="298"/>
    </location>
</feature>
<sequence length="314" mass="33600">MRSDFEERLVLGRSGIDRAAADRDVAIDEALADPSTRVVVLAARRALRAPGDPVRLAYLPADRVPADALLLRLGRALPGDPELAAGAAVLGAVVKDESAFPDAAWADLRLDGDGLGDRDAGVFAELLGLANWHAASGFSPRTGHPTAPARGGWVRHPAGFEDEASGEHVFPRTDPAVIMGVVDEQDRLLLASNLAWPEDRWSVLAGFVEPGESFEAAVRRETAEETSVDVGECVYLGSQPWPFPASVMIGFLARTLPGGRVDPVVDGVEIREARFWSRDDLVAALGTRVRLPGRTSIARAIIEHWYGAPLPGGW</sequence>
<keyword evidence="7" id="KW-0460">Magnesium</keyword>
<organism evidence="11 12">
    <name type="scientific">Amnibacterium endophyticum</name>
    <dbReference type="NCBI Taxonomy" id="2109337"/>
    <lineage>
        <taxon>Bacteria</taxon>
        <taxon>Bacillati</taxon>
        <taxon>Actinomycetota</taxon>
        <taxon>Actinomycetes</taxon>
        <taxon>Micrococcales</taxon>
        <taxon>Microbacteriaceae</taxon>
        <taxon>Amnibacterium</taxon>
    </lineage>
</organism>
<keyword evidence="12" id="KW-1185">Reference proteome</keyword>
<comment type="similarity">
    <text evidence="3">Belongs to the Nudix hydrolase family. NudC subfamily.</text>
</comment>
<name>A0ABW4LBG8_9MICO</name>
<proteinExistence type="inferred from homology"/>
<evidence type="ECO:0000256" key="6">
    <source>
        <dbReference type="ARBA" id="ARBA00022801"/>
    </source>
</evidence>
<evidence type="ECO:0000256" key="9">
    <source>
        <dbReference type="ARBA" id="ARBA00023679"/>
    </source>
</evidence>
<dbReference type="PANTHER" id="PTHR42904:SF6">
    <property type="entry name" value="NAD-CAPPED RNA HYDROLASE NUDT12"/>
    <property type="match status" value="1"/>
</dbReference>
<evidence type="ECO:0000313" key="12">
    <source>
        <dbReference type="Proteomes" id="UP001597347"/>
    </source>
</evidence>
<evidence type="ECO:0000256" key="2">
    <source>
        <dbReference type="ARBA" id="ARBA00001947"/>
    </source>
</evidence>
<dbReference type="PANTHER" id="PTHR42904">
    <property type="entry name" value="NUDIX HYDROLASE, NUDC SUBFAMILY"/>
    <property type="match status" value="1"/>
</dbReference>
<keyword evidence="8" id="KW-0520">NAD</keyword>
<dbReference type="InterPro" id="IPR050241">
    <property type="entry name" value="NAD-cap_RNA_hydrolase_NudC"/>
</dbReference>
<keyword evidence="6 11" id="KW-0378">Hydrolase</keyword>
<comment type="catalytic activity">
    <reaction evidence="9">
        <text>a 5'-end NAD(+)-phospho-ribonucleoside in mRNA + H2O = a 5'-end phospho-adenosine-phospho-ribonucleoside in mRNA + beta-nicotinamide D-ribonucleotide + 2 H(+)</text>
        <dbReference type="Rhea" id="RHEA:60876"/>
        <dbReference type="Rhea" id="RHEA-COMP:15698"/>
        <dbReference type="Rhea" id="RHEA-COMP:15719"/>
        <dbReference type="ChEBI" id="CHEBI:14649"/>
        <dbReference type="ChEBI" id="CHEBI:15377"/>
        <dbReference type="ChEBI" id="CHEBI:15378"/>
        <dbReference type="ChEBI" id="CHEBI:144029"/>
        <dbReference type="ChEBI" id="CHEBI:144051"/>
    </reaction>
    <physiologicalReaction direction="left-to-right" evidence="9">
        <dbReference type="Rhea" id="RHEA:60877"/>
    </physiologicalReaction>
</comment>
<evidence type="ECO:0000256" key="8">
    <source>
        <dbReference type="ARBA" id="ARBA00023027"/>
    </source>
</evidence>
<dbReference type="Gene3D" id="3.90.79.20">
    <property type="match status" value="1"/>
</dbReference>
<dbReference type="NCBIfam" id="NF001299">
    <property type="entry name" value="PRK00241.1"/>
    <property type="match status" value="1"/>
</dbReference>
<dbReference type="GO" id="GO:0016787">
    <property type="term" value="F:hydrolase activity"/>
    <property type="evidence" value="ECO:0007669"/>
    <property type="project" value="UniProtKB-KW"/>
</dbReference>
<comment type="caution">
    <text evidence="11">The sequence shown here is derived from an EMBL/GenBank/DDBJ whole genome shotgun (WGS) entry which is preliminary data.</text>
</comment>
<reference evidence="12" key="1">
    <citation type="journal article" date="2019" name="Int. J. Syst. Evol. Microbiol.">
        <title>The Global Catalogue of Microorganisms (GCM) 10K type strain sequencing project: providing services to taxonomists for standard genome sequencing and annotation.</title>
        <authorList>
            <consortium name="The Broad Institute Genomics Platform"/>
            <consortium name="The Broad Institute Genome Sequencing Center for Infectious Disease"/>
            <person name="Wu L."/>
            <person name="Ma J."/>
        </authorList>
    </citation>
    <scope>NUCLEOTIDE SEQUENCE [LARGE SCALE GENOMIC DNA]</scope>
    <source>
        <strain evidence="12">CGMCC 1.12471</strain>
    </source>
</reference>
<evidence type="ECO:0000256" key="1">
    <source>
        <dbReference type="ARBA" id="ARBA00001946"/>
    </source>
</evidence>
<evidence type="ECO:0000259" key="10">
    <source>
        <dbReference type="PROSITE" id="PS51462"/>
    </source>
</evidence>
<evidence type="ECO:0000256" key="5">
    <source>
        <dbReference type="ARBA" id="ARBA00022723"/>
    </source>
</evidence>
<comment type="cofactor">
    <cofactor evidence="2">
        <name>Zn(2+)</name>
        <dbReference type="ChEBI" id="CHEBI:29105"/>
    </cofactor>
</comment>
<dbReference type="SUPFAM" id="SSF55811">
    <property type="entry name" value="Nudix"/>
    <property type="match status" value="1"/>
</dbReference>
<dbReference type="CDD" id="cd03429">
    <property type="entry name" value="NUDIX_NADH_pyrophosphatase_Nudt13"/>
    <property type="match status" value="1"/>
</dbReference>
<gene>
    <name evidence="11" type="primary">nudC</name>
    <name evidence="11" type="ORF">ACFSBI_01485</name>
</gene>
<keyword evidence="5" id="KW-0479">Metal-binding</keyword>
<accession>A0ABW4LBG8</accession>
<dbReference type="Gene3D" id="3.90.79.10">
    <property type="entry name" value="Nucleoside Triphosphate Pyrophosphohydrolase"/>
    <property type="match status" value="1"/>
</dbReference>
<dbReference type="InterPro" id="IPR049734">
    <property type="entry name" value="NudC-like_C"/>
</dbReference>
<dbReference type="RefSeq" id="WP_377931414.1">
    <property type="nucleotide sequence ID" value="NZ_JBHUEA010000002.1"/>
</dbReference>
<protein>
    <recommendedName>
        <fullName evidence="4">NAD(+) diphosphatase</fullName>
        <ecNumber evidence="4">3.6.1.22</ecNumber>
    </recommendedName>
</protein>
<dbReference type="Pfam" id="PF00293">
    <property type="entry name" value="NUDIX"/>
    <property type="match status" value="1"/>
</dbReference>
<dbReference type="Proteomes" id="UP001597347">
    <property type="component" value="Unassembled WGS sequence"/>
</dbReference>
<comment type="cofactor">
    <cofactor evidence="1">
        <name>Mg(2+)</name>
        <dbReference type="ChEBI" id="CHEBI:18420"/>
    </cofactor>
</comment>
<dbReference type="InterPro" id="IPR000086">
    <property type="entry name" value="NUDIX_hydrolase_dom"/>
</dbReference>
<dbReference type="EMBL" id="JBHUEA010000002">
    <property type="protein sequence ID" value="MFD1720208.1"/>
    <property type="molecule type" value="Genomic_DNA"/>
</dbReference>
<dbReference type="InterPro" id="IPR015797">
    <property type="entry name" value="NUDIX_hydrolase-like_dom_sf"/>
</dbReference>
<evidence type="ECO:0000313" key="11">
    <source>
        <dbReference type="EMBL" id="MFD1720208.1"/>
    </source>
</evidence>
<evidence type="ECO:0000256" key="7">
    <source>
        <dbReference type="ARBA" id="ARBA00022842"/>
    </source>
</evidence>
<evidence type="ECO:0000256" key="4">
    <source>
        <dbReference type="ARBA" id="ARBA00012381"/>
    </source>
</evidence>
<dbReference type="PROSITE" id="PS51462">
    <property type="entry name" value="NUDIX"/>
    <property type="match status" value="1"/>
</dbReference>